<evidence type="ECO:0000313" key="2">
    <source>
        <dbReference type="Proteomes" id="UP001152622"/>
    </source>
</evidence>
<sequence>MDRDGKRAVFPQKGCPLPLSLPPSATLLATFSLKNGQLLSFLPQFHISLHLEARLQESFAGFQQTAEDKISGLPKELRLSVSLATGCFW</sequence>
<dbReference type="AlphaFoldDB" id="A0A9Q1IXS9"/>
<evidence type="ECO:0000313" key="1">
    <source>
        <dbReference type="EMBL" id="KAJ8357251.1"/>
    </source>
</evidence>
<dbReference type="Proteomes" id="UP001152622">
    <property type="component" value="Chromosome 6"/>
</dbReference>
<accession>A0A9Q1IXS9</accession>
<protein>
    <submittedName>
        <fullName evidence="1">Uncharacterized protein</fullName>
    </submittedName>
</protein>
<gene>
    <name evidence="1" type="ORF">SKAU_G00200450</name>
</gene>
<proteinExistence type="predicted"/>
<dbReference type="EMBL" id="JAINUF010000006">
    <property type="protein sequence ID" value="KAJ8357251.1"/>
    <property type="molecule type" value="Genomic_DNA"/>
</dbReference>
<organism evidence="1 2">
    <name type="scientific">Synaphobranchus kaupii</name>
    <name type="common">Kaup's arrowtooth eel</name>
    <dbReference type="NCBI Taxonomy" id="118154"/>
    <lineage>
        <taxon>Eukaryota</taxon>
        <taxon>Metazoa</taxon>
        <taxon>Chordata</taxon>
        <taxon>Craniata</taxon>
        <taxon>Vertebrata</taxon>
        <taxon>Euteleostomi</taxon>
        <taxon>Actinopterygii</taxon>
        <taxon>Neopterygii</taxon>
        <taxon>Teleostei</taxon>
        <taxon>Anguilliformes</taxon>
        <taxon>Synaphobranchidae</taxon>
        <taxon>Synaphobranchus</taxon>
    </lineage>
</organism>
<name>A0A9Q1IXS9_SYNKA</name>
<keyword evidence="2" id="KW-1185">Reference proteome</keyword>
<reference evidence="1" key="1">
    <citation type="journal article" date="2023" name="Science">
        <title>Genome structures resolve the early diversification of teleost fishes.</title>
        <authorList>
            <person name="Parey E."/>
            <person name="Louis A."/>
            <person name="Montfort J."/>
            <person name="Bouchez O."/>
            <person name="Roques C."/>
            <person name="Iampietro C."/>
            <person name="Lluch J."/>
            <person name="Castinel A."/>
            <person name="Donnadieu C."/>
            <person name="Desvignes T."/>
            <person name="Floi Bucao C."/>
            <person name="Jouanno E."/>
            <person name="Wen M."/>
            <person name="Mejri S."/>
            <person name="Dirks R."/>
            <person name="Jansen H."/>
            <person name="Henkel C."/>
            <person name="Chen W.J."/>
            <person name="Zahm M."/>
            <person name="Cabau C."/>
            <person name="Klopp C."/>
            <person name="Thompson A.W."/>
            <person name="Robinson-Rechavi M."/>
            <person name="Braasch I."/>
            <person name="Lecointre G."/>
            <person name="Bobe J."/>
            <person name="Postlethwait J.H."/>
            <person name="Berthelot C."/>
            <person name="Roest Crollius H."/>
            <person name="Guiguen Y."/>
        </authorList>
    </citation>
    <scope>NUCLEOTIDE SEQUENCE</scope>
    <source>
        <strain evidence="1">WJC10195</strain>
    </source>
</reference>
<comment type="caution">
    <text evidence="1">The sequence shown here is derived from an EMBL/GenBank/DDBJ whole genome shotgun (WGS) entry which is preliminary data.</text>
</comment>